<comment type="caution">
    <text evidence="1">The sequence shown here is derived from an EMBL/GenBank/DDBJ whole genome shotgun (WGS) entry which is preliminary data.</text>
</comment>
<reference evidence="1 2" key="1">
    <citation type="submission" date="2019-05" db="EMBL/GenBank/DDBJ databases">
        <title>Mikania micrantha, genome provides insights into the molecular mechanism of rapid growth.</title>
        <authorList>
            <person name="Liu B."/>
        </authorList>
    </citation>
    <scope>NUCLEOTIDE SEQUENCE [LARGE SCALE GENOMIC DNA]</scope>
    <source>
        <strain evidence="1">NLD-2019</strain>
        <tissue evidence="1">Leaf</tissue>
    </source>
</reference>
<sequence>MVNLLLTIDLASPVPTLKYYSAFVNTLGLRVLDPIKRTNGFDIYKNIEKVSLQNSLFLVIHVRTITMVSRQRKWYVTPGYPFAAYV</sequence>
<protein>
    <submittedName>
        <fullName evidence="1">Uncharacterized protein</fullName>
    </submittedName>
</protein>
<dbReference type="AlphaFoldDB" id="A0A5N6M1N9"/>
<gene>
    <name evidence="1" type="ORF">E3N88_35695</name>
</gene>
<organism evidence="1 2">
    <name type="scientific">Mikania micrantha</name>
    <name type="common">bitter vine</name>
    <dbReference type="NCBI Taxonomy" id="192012"/>
    <lineage>
        <taxon>Eukaryota</taxon>
        <taxon>Viridiplantae</taxon>
        <taxon>Streptophyta</taxon>
        <taxon>Embryophyta</taxon>
        <taxon>Tracheophyta</taxon>
        <taxon>Spermatophyta</taxon>
        <taxon>Magnoliopsida</taxon>
        <taxon>eudicotyledons</taxon>
        <taxon>Gunneridae</taxon>
        <taxon>Pentapetalae</taxon>
        <taxon>asterids</taxon>
        <taxon>campanulids</taxon>
        <taxon>Asterales</taxon>
        <taxon>Asteraceae</taxon>
        <taxon>Asteroideae</taxon>
        <taxon>Heliantheae alliance</taxon>
        <taxon>Eupatorieae</taxon>
        <taxon>Mikania</taxon>
    </lineage>
</organism>
<dbReference type="Proteomes" id="UP000326396">
    <property type="component" value="Linkage Group LG7"/>
</dbReference>
<keyword evidence="2" id="KW-1185">Reference proteome</keyword>
<proteinExistence type="predicted"/>
<evidence type="ECO:0000313" key="1">
    <source>
        <dbReference type="EMBL" id="KAD3067815.1"/>
    </source>
</evidence>
<evidence type="ECO:0000313" key="2">
    <source>
        <dbReference type="Proteomes" id="UP000326396"/>
    </source>
</evidence>
<name>A0A5N6M1N9_9ASTR</name>
<dbReference type="EMBL" id="SZYD01000017">
    <property type="protein sequence ID" value="KAD3067815.1"/>
    <property type="molecule type" value="Genomic_DNA"/>
</dbReference>
<accession>A0A5N6M1N9</accession>
<dbReference type="OrthoDB" id="446723at2759"/>